<dbReference type="AlphaFoldDB" id="A0A1U9KJ02"/>
<evidence type="ECO:0000313" key="1">
    <source>
        <dbReference type="EMBL" id="AQS85794.1"/>
    </source>
</evidence>
<gene>
    <name evidence="1" type="ORF">A0U92_14580</name>
</gene>
<organism evidence="1 2">
    <name type="scientific">Acetobacter aceti</name>
    <dbReference type="NCBI Taxonomy" id="435"/>
    <lineage>
        <taxon>Bacteria</taxon>
        <taxon>Pseudomonadati</taxon>
        <taxon>Pseudomonadota</taxon>
        <taxon>Alphaproteobacteria</taxon>
        <taxon>Acetobacterales</taxon>
        <taxon>Acetobacteraceae</taxon>
        <taxon>Acetobacter</taxon>
        <taxon>Acetobacter subgen. Acetobacter</taxon>
    </lineage>
</organism>
<dbReference type="Proteomes" id="UP000188937">
    <property type="component" value="Chromosome"/>
</dbReference>
<proteinExistence type="predicted"/>
<keyword evidence="2" id="KW-1185">Reference proteome</keyword>
<dbReference type="EMBL" id="CP014692">
    <property type="protein sequence ID" value="AQS85794.1"/>
    <property type="molecule type" value="Genomic_DNA"/>
</dbReference>
<dbReference type="STRING" id="435.A0U92_14580"/>
<dbReference type="KEGG" id="aace:A0U92_14580"/>
<accession>A0A1U9KJ02</accession>
<reference evidence="1 2" key="1">
    <citation type="submission" date="2016-03" db="EMBL/GenBank/DDBJ databases">
        <title>Acetic acid bacteria sequencing.</title>
        <authorList>
            <person name="Brandt J."/>
            <person name="Jakob F."/>
            <person name="Vogel R.F."/>
        </authorList>
    </citation>
    <scope>NUCLEOTIDE SEQUENCE [LARGE SCALE GENOMIC DNA]</scope>
    <source>
        <strain evidence="1 2">TMW2.1153</strain>
    </source>
</reference>
<evidence type="ECO:0000313" key="2">
    <source>
        <dbReference type="Proteomes" id="UP000188937"/>
    </source>
</evidence>
<name>A0A1U9KJ02_ACEAC</name>
<protein>
    <submittedName>
        <fullName evidence="1">Uncharacterized protein</fullName>
    </submittedName>
</protein>
<sequence length="76" mass="8302">MDHDDVVLVEASDRDGPTQEGCQEVALPGWSFLTPSENDHSPIVASCALRHAEATVRMIEKSAVESKDLCLRQDHG</sequence>